<proteinExistence type="predicted"/>
<protein>
    <submittedName>
        <fullName evidence="2">Uncharacterized protein</fullName>
    </submittedName>
</protein>
<gene>
    <name evidence="2" type="primary">U43</name>
</gene>
<sequence length="111" mass="13028">MRSTVVFGSLRFLFQTFTFCFFFFSLLKKNPVCLTGQFFFAIGIRRHRLKLSNVCSRTKSRFSPNHATKVRVLSRAGIHVYSSLFHGTLLYRLSRVRWLPSRTFTRTSQLP</sequence>
<name>A0A0F6Q8V1_9HYME</name>
<reference evidence="2" key="1">
    <citation type="journal article" date="2015" name="J. Virol.">
        <title>Genomic and Proteomic Analyses Indicate that Banchine and Campoplegine Polydnaviruses Have Similar, if Not Identical, Viral Ancestors.</title>
        <authorList>
            <person name="Beliveau C."/>
            <person name="Cohen A."/>
            <person name="Stewart D."/>
            <person name="Periquet G."/>
            <person name="Djoumad A."/>
            <person name="Kuhn L."/>
            <person name="Stoltz D."/>
            <person name="Volkoff A.-N."/>
            <person name="Herniou E."/>
            <person name="Drezen J.-M."/>
            <person name="Cusson M."/>
        </authorList>
    </citation>
    <scope>NUCLEOTIDE SEQUENCE</scope>
</reference>
<evidence type="ECO:0000256" key="1">
    <source>
        <dbReference type="SAM" id="Phobius"/>
    </source>
</evidence>
<evidence type="ECO:0000313" key="2">
    <source>
        <dbReference type="EMBL" id="AKD28090.1"/>
    </source>
</evidence>
<keyword evidence="1" id="KW-0472">Membrane</keyword>
<organism evidence="2">
    <name type="scientific">Glypta fumiferanae</name>
    <dbReference type="NCBI Taxonomy" id="389681"/>
    <lineage>
        <taxon>Eukaryota</taxon>
        <taxon>Metazoa</taxon>
        <taxon>Ecdysozoa</taxon>
        <taxon>Arthropoda</taxon>
        <taxon>Hexapoda</taxon>
        <taxon>Insecta</taxon>
        <taxon>Pterygota</taxon>
        <taxon>Neoptera</taxon>
        <taxon>Endopterygota</taxon>
        <taxon>Hymenoptera</taxon>
        <taxon>Apocrita</taxon>
        <taxon>Ichneumonoidea</taxon>
        <taxon>Ichneumonidae</taxon>
        <taxon>Banchinae</taxon>
        <taxon>Glypta</taxon>
    </lineage>
</organism>
<feature type="transmembrane region" description="Helical" evidence="1">
    <location>
        <begin position="6"/>
        <end position="27"/>
    </location>
</feature>
<accession>A0A0F6Q8V1</accession>
<keyword evidence="1" id="KW-1133">Transmembrane helix</keyword>
<dbReference type="EMBL" id="KP706799">
    <property type="protein sequence ID" value="AKD28090.1"/>
    <property type="molecule type" value="Genomic_DNA"/>
</dbReference>
<keyword evidence="1" id="KW-0812">Transmembrane</keyword>
<dbReference type="AlphaFoldDB" id="A0A0F6Q8V1"/>